<organism evidence="1 2">
    <name type="scientific">Psophocarpus tetragonolobus</name>
    <name type="common">Winged bean</name>
    <name type="synonym">Dolichos tetragonolobus</name>
    <dbReference type="NCBI Taxonomy" id="3891"/>
    <lineage>
        <taxon>Eukaryota</taxon>
        <taxon>Viridiplantae</taxon>
        <taxon>Streptophyta</taxon>
        <taxon>Embryophyta</taxon>
        <taxon>Tracheophyta</taxon>
        <taxon>Spermatophyta</taxon>
        <taxon>Magnoliopsida</taxon>
        <taxon>eudicotyledons</taxon>
        <taxon>Gunneridae</taxon>
        <taxon>Pentapetalae</taxon>
        <taxon>rosids</taxon>
        <taxon>fabids</taxon>
        <taxon>Fabales</taxon>
        <taxon>Fabaceae</taxon>
        <taxon>Papilionoideae</taxon>
        <taxon>50 kb inversion clade</taxon>
        <taxon>NPAAA clade</taxon>
        <taxon>indigoferoid/millettioid clade</taxon>
        <taxon>Phaseoleae</taxon>
        <taxon>Psophocarpus</taxon>
    </lineage>
</organism>
<reference evidence="1 2" key="1">
    <citation type="submission" date="2024-01" db="EMBL/GenBank/DDBJ databases">
        <title>The genomes of 5 underutilized Papilionoideae crops provide insights into root nodulation and disease resistanc.</title>
        <authorList>
            <person name="Jiang F."/>
        </authorList>
    </citation>
    <scope>NUCLEOTIDE SEQUENCE [LARGE SCALE GENOMIC DNA]</scope>
    <source>
        <strain evidence="1">DUOXIRENSHENG_FW03</strain>
        <tissue evidence="1">Leaves</tissue>
    </source>
</reference>
<protein>
    <submittedName>
        <fullName evidence="1">Uncharacterized protein</fullName>
    </submittedName>
</protein>
<comment type="caution">
    <text evidence="1">The sequence shown here is derived from an EMBL/GenBank/DDBJ whole genome shotgun (WGS) entry which is preliminary data.</text>
</comment>
<dbReference type="EMBL" id="JAYMYS010000004">
    <property type="protein sequence ID" value="KAK7395988.1"/>
    <property type="molecule type" value="Genomic_DNA"/>
</dbReference>
<dbReference type="AlphaFoldDB" id="A0AAN9SFZ2"/>
<gene>
    <name evidence="1" type="ORF">VNO78_16650</name>
</gene>
<evidence type="ECO:0000313" key="2">
    <source>
        <dbReference type="Proteomes" id="UP001386955"/>
    </source>
</evidence>
<dbReference type="Proteomes" id="UP001386955">
    <property type="component" value="Unassembled WGS sequence"/>
</dbReference>
<keyword evidence="2" id="KW-1185">Reference proteome</keyword>
<proteinExistence type="predicted"/>
<name>A0AAN9SFZ2_PSOTE</name>
<evidence type="ECO:0000313" key="1">
    <source>
        <dbReference type="EMBL" id="KAK7395988.1"/>
    </source>
</evidence>
<accession>A0AAN9SFZ2</accession>
<sequence length="128" mass="14824">MFAIPKRRGRDVGVRRDERHVGKDAWEGDNVGKAKGCQQDVEVGKVESQGKHQDGKKVTPKGVSKMKCWLERKMQLNRIQIQTHALHFMDIAEAWTLCWAVVMIMKGRVEVVVRDAFTRVMFMFKIRL</sequence>